<dbReference type="OMA" id="RTGENCA"/>
<dbReference type="InterPro" id="IPR014716">
    <property type="entry name" value="Fibrinogen_a/b/g_C_1"/>
</dbReference>
<proteinExistence type="predicted"/>
<evidence type="ECO:0000313" key="3">
    <source>
        <dbReference type="Ensembl" id="ENSSTUP00000053440.1"/>
    </source>
</evidence>
<sequence>MQALDVLILLLPVAVNTLPYDIMPVDCVDVYRRSFGHSGVFTIYPAGTTSPIQVYCDMGCEDQPGGGNGQCVIQKRKDGTVNFYRGWDQYRSGFGQPSGEYWLGKSMTKKYELRVDLEDFEGAKVHVQYSSSVDSEHEEYKLHLSGFKDGGAGTSMDEHNGFSTFDKDQDTHVSNCNASVNPNGVYLWGDSIYGIGINWVYWKGYKYSLKAIEMKIRPV</sequence>
<protein>
    <submittedName>
        <fullName evidence="3">Microfibril associated protein 4</fullName>
    </submittedName>
</protein>
<evidence type="ECO:0000256" key="1">
    <source>
        <dbReference type="SAM" id="SignalP"/>
    </source>
</evidence>
<dbReference type="Gene3D" id="3.90.215.10">
    <property type="entry name" value="Gamma Fibrinogen, chain A, domain 1"/>
    <property type="match status" value="1"/>
</dbReference>
<dbReference type="InterPro" id="IPR002181">
    <property type="entry name" value="Fibrinogen_a/b/g_C_dom"/>
</dbReference>
<dbReference type="Proteomes" id="UP000472277">
    <property type="component" value="Chromosome 32"/>
</dbReference>
<keyword evidence="1" id="KW-0732">Signal</keyword>
<dbReference type="InterPro" id="IPR050373">
    <property type="entry name" value="Fibrinogen_C-term_domain"/>
</dbReference>
<dbReference type="AlphaFoldDB" id="A0A674A304"/>
<dbReference type="InParanoid" id="A0A674A304"/>
<keyword evidence="4" id="KW-1185">Reference proteome</keyword>
<gene>
    <name evidence="3" type="primary">MFAP4</name>
</gene>
<organism evidence="3 4">
    <name type="scientific">Salmo trutta</name>
    <name type="common">Brown trout</name>
    <dbReference type="NCBI Taxonomy" id="8032"/>
    <lineage>
        <taxon>Eukaryota</taxon>
        <taxon>Metazoa</taxon>
        <taxon>Chordata</taxon>
        <taxon>Craniata</taxon>
        <taxon>Vertebrata</taxon>
        <taxon>Euteleostomi</taxon>
        <taxon>Actinopterygii</taxon>
        <taxon>Neopterygii</taxon>
        <taxon>Teleostei</taxon>
        <taxon>Protacanthopterygii</taxon>
        <taxon>Salmoniformes</taxon>
        <taxon>Salmonidae</taxon>
        <taxon>Salmoninae</taxon>
        <taxon>Salmo</taxon>
    </lineage>
</organism>
<dbReference type="FunCoup" id="A0A674A304">
    <property type="interactions" value="578"/>
</dbReference>
<dbReference type="CDD" id="cd00087">
    <property type="entry name" value="FReD"/>
    <property type="match status" value="1"/>
</dbReference>
<name>A0A674A304_SALTR</name>
<dbReference type="PANTHER" id="PTHR19143:SF225">
    <property type="entry name" value="MICROFIBRIL-ASSOCIATED GLYCOPROTEIN 4"/>
    <property type="match status" value="1"/>
</dbReference>
<reference evidence="3" key="1">
    <citation type="submission" date="2025-08" db="UniProtKB">
        <authorList>
            <consortium name="Ensembl"/>
        </authorList>
    </citation>
    <scope>IDENTIFICATION</scope>
</reference>
<dbReference type="PROSITE" id="PS51406">
    <property type="entry name" value="FIBRINOGEN_C_2"/>
    <property type="match status" value="1"/>
</dbReference>
<dbReference type="SUPFAM" id="SSF56496">
    <property type="entry name" value="Fibrinogen C-terminal domain-like"/>
    <property type="match status" value="1"/>
</dbReference>
<evidence type="ECO:0000259" key="2">
    <source>
        <dbReference type="PROSITE" id="PS51406"/>
    </source>
</evidence>
<dbReference type="Pfam" id="PF00147">
    <property type="entry name" value="Fibrinogen_C"/>
    <property type="match status" value="1"/>
</dbReference>
<dbReference type="Ensembl" id="ENSSTUT00000055862.1">
    <property type="protein sequence ID" value="ENSSTUP00000053440.1"/>
    <property type="gene ID" value="ENSSTUG00000022590.1"/>
</dbReference>
<dbReference type="InterPro" id="IPR036056">
    <property type="entry name" value="Fibrinogen-like_C"/>
</dbReference>
<accession>A0A674A304</accession>
<feature type="chain" id="PRO_5046332530" evidence="1">
    <location>
        <begin position="18"/>
        <end position="219"/>
    </location>
</feature>
<dbReference type="SMART" id="SM00186">
    <property type="entry name" value="FBG"/>
    <property type="match status" value="1"/>
</dbReference>
<dbReference type="PANTHER" id="PTHR19143">
    <property type="entry name" value="FIBRINOGEN/TENASCIN/ANGIOPOEITIN"/>
    <property type="match status" value="1"/>
</dbReference>
<dbReference type="GeneTree" id="ENSGT00940000154615"/>
<dbReference type="GO" id="GO:0005615">
    <property type="term" value="C:extracellular space"/>
    <property type="evidence" value="ECO:0007669"/>
    <property type="project" value="TreeGrafter"/>
</dbReference>
<dbReference type="GO" id="GO:0048251">
    <property type="term" value="P:elastic fiber assembly"/>
    <property type="evidence" value="ECO:0007669"/>
    <property type="project" value="TreeGrafter"/>
</dbReference>
<evidence type="ECO:0000313" key="4">
    <source>
        <dbReference type="Proteomes" id="UP000472277"/>
    </source>
</evidence>
<feature type="signal peptide" evidence="1">
    <location>
        <begin position="1"/>
        <end position="17"/>
    </location>
</feature>
<reference evidence="3" key="2">
    <citation type="submission" date="2025-09" db="UniProtKB">
        <authorList>
            <consortium name="Ensembl"/>
        </authorList>
    </citation>
    <scope>IDENTIFICATION</scope>
</reference>
<feature type="domain" description="Fibrinogen C-terminal" evidence="2">
    <location>
        <begin position="18"/>
        <end position="219"/>
    </location>
</feature>